<evidence type="ECO:0000259" key="7">
    <source>
        <dbReference type="Pfam" id="PF00294"/>
    </source>
</evidence>
<evidence type="ECO:0000256" key="6">
    <source>
        <dbReference type="HAMAP-Rule" id="MF_01668"/>
    </source>
</evidence>
<protein>
    <recommendedName>
        <fullName evidence="6">5-dehydro-2-deoxygluconokinase</fullName>
        <ecNumber evidence="6">2.7.1.92</ecNumber>
    </recommendedName>
    <alternativeName>
        <fullName evidence="6">2-deoxy-5-keto-D-gluconate kinase</fullName>
        <shortName evidence="6">DKG kinase</shortName>
    </alternativeName>
</protein>
<evidence type="ECO:0000313" key="9">
    <source>
        <dbReference type="Proteomes" id="UP000231092"/>
    </source>
</evidence>
<dbReference type="NCBIfam" id="TIGR04382">
    <property type="entry name" value="myo_inos_iolC_N"/>
    <property type="match status" value="1"/>
</dbReference>
<dbReference type="Pfam" id="PF00294">
    <property type="entry name" value="PfkB"/>
    <property type="match status" value="1"/>
</dbReference>
<dbReference type="UniPathway" id="UPA00076">
    <property type="reaction ID" value="UER00146"/>
</dbReference>
<dbReference type="PANTHER" id="PTHR43085:SF49">
    <property type="entry name" value="5-DEHYDRO-2-DEOXYGLUCONOKINASE"/>
    <property type="match status" value="1"/>
</dbReference>
<evidence type="ECO:0000256" key="4">
    <source>
        <dbReference type="ARBA" id="ARBA00022777"/>
    </source>
</evidence>
<organism evidence="8 9">
    <name type="scientific">[Clostridium] celerecrescens 18A</name>
    <dbReference type="NCBI Taxonomy" id="1286362"/>
    <lineage>
        <taxon>Bacteria</taxon>
        <taxon>Bacillati</taxon>
        <taxon>Bacillota</taxon>
        <taxon>Clostridia</taxon>
        <taxon>Lachnospirales</taxon>
        <taxon>Lachnospiraceae</taxon>
        <taxon>Lacrimispora</taxon>
    </lineage>
</organism>
<evidence type="ECO:0000256" key="5">
    <source>
        <dbReference type="ARBA" id="ARBA00022840"/>
    </source>
</evidence>
<dbReference type="Gene3D" id="2.20.150.10">
    <property type="entry name" value="putative 5-dehydro-2- deoxygluconokinase"/>
    <property type="match status" value="1"/>
</dbReference>
<name>A0A2M8ZBF5_9FIRM</name>
<dbReference type="InterPro" id="IPR050306">
    <property type="entry name" value="PfkB_Carbo_kinase"/>
</dbReference>
<feature type="domain" description="Carbohydrate kinase PfkB" evidence="7">
    <location>
        <begin position="38"/>
        <end position="345"/>
    </location>
</feature>
<dbReference type="EMBL" id="PGET01000001">
    <property type="protein sequence ID" value="PJJ30781.1"/>
    <property type="molecule type" value="Genomic_DNA"/>
</dbReference>
<dbReference type="GO" id="GO:0005524">
    <property type="term" value="F:ATP binding"/>
    <property type="evidence" value="ECO:0007669"/>
    <property type="project" value="UniProtKB-UniRule"/>
</dbReference>
<evidence type="ECO:0000256" key="2">
    <source>
        <dbReference type="ARBA" id="ARBA00022679"/>
    </source>
</evidence>
<comment type="similarity">
    <text evidence="1 6">Belongs to the carbohydrate kinase PfkB family.</text>
</comment>
<evidence type="ECO:0000256" key="1">
    <source>
        <dbReference type="ARBA" id="ARBA00010688"/>
    </source>
</evidence>
<keyword evidence="3 6" id="KW-0547">Nucleotide-binding</keyword>
<accession>A0A2M8ZBF5</accession>
<gene>
    <name evidence="6" type="primary">iolC</name>
    <name evidence="8" type="ORF">H171_4397</name>
</gene>
<dbReference type="EC" id="2.7.1.92" evidence="6"/>
<keyword evidence="4 6" id="KW-0418">Kinase</keyword>
<proteinExistence type="inferred from homology"/>
<dbReference type="InterPro" id="IPR030830">
    <property type="entry name" value="Myo_inos_IolC"/>
</dbReference>
<dbReference type="HAMAP" id="MF_01668">
    <property type="entry name" value="IolC"/>
    <property type="match status" value="1"/>
</dbReference>
<dbReference type="SUPFAM" id="SSF53613">
    <property type="entry name" value="Ribokinase-like"/>
    <property type="match status" value="1"/>
</dbReference>
<dbReference type="CDD" id="cd01166">
    <property type="entry name" value="KdgK"/>
    <property type="match status" value="1"/>
</dbReference>
<evidence type="ECO:0000256" key="3">
    <source>
        <dbReference type="ARBA" id="ARBA00022741"/>
    </source>
</evidence>
<dbReference type="AlphaFoldDB" id="A0A2M8ZBF5"/>
<reference evidence="8 9" key="1">
    <citation type="submission" date="2017-11" db="EMBL/GenBank/DDBJ databases">
        <title>Understudied soil microbes with underappreciated capabilities: Untangling the Clostridium saccharolyticum group.</title>
        <authorList>
            <person name="Leschine S."/>
        </authorList>
    </citation>
    <scope>NUCLEOTIDE SEQUENCE [LARGE SCALE GENOMIC DNA]</scope>
    <source>
        <strain evidence="8 9">18A</strain>
    </source>
</reference>
<dbReference type="PANTHER" id="PTHR43085">
    <property type="entry name" value="HEXOKINASE FAMILY MEMBER"/>
    <property type="match status" value="1"/>
</dbReference>
<comment type="function">
    <text evidence="6">Catalyzes the phosphorylation of 5-dehydro-2-deoxy-D-gluconate (2-deoxy-5-keto-D-gluconate or DKG) to 6-phospho-5-dehydro-2-deoxy-D-gluconate (DKGP).</text>
</comment>
<comment type="catalytic activity">
    <reaction evidence="6">
        <text>5-dehydro-2-deoxy-D-gluconate + ATP = 6-phospho-5-dehydro-2-deoxy-D-gluconate + ADP + H(+)</text>
        <dbReference type="Rhea" id="RHEA:13497"/>
        <dbReference type="ChEBI" id="CHEBI:15378"/>
        <dbReference type="ChEBI" id="CHEBI:16669"/>
        <dbReference type="ChEBI" id="CHEBI:30616"/>
        <dbReference type="ChEBI" id="CHEBI:57949"/>
        <dbReference type="ChEBI" id="CHEBI:456216"/>
        <dbReference type="EC" id="2.7.1.92"/>
    </reaction>
</comment>
<dbReference type="GO" id="GO:0047590">
    <property type="term" value="F:5-dehydro-2-deoxygluconokinase activity"/>
    <property type="evidence" value="ECO:0007669"/>
    <property type="project" value="UniProtKB-UniRule"/>
</dbReference>
<keyword evidence="2 6" id="KW-0808">Transferase</keyword>
<dbReference type="InterPro" id="IPR011611">
    <property type="entry name" value="PfkB_dom"/>
</dbReference>
<dbReference type="Proteomes" id="UP000231092">
    <property type="component" value="Unassembled WGS sequence"/>
</dbReference>
<dbReference type="InterPro" id="IPR022841">
    <property type="entry name" value="DKG_kinase_firmi"/>
</dbReference>
<comment type="pathway">
    <text evidence="6">Polyol metabolism; myo-inositol degradation into acetyl-CoA; acetyl-CoA from myo-inositol: step 5/7.</text>
</comment>
<dbReference type="GO" id="GO:0019310">
    <property type="term" value="P:inositol catabolic process"/>
    <property type="evidence" value="ECO:0007669"/>
    <property type="project" value="UniProtKB-UniRule"/>
</dbReference>
<sequence length="367" mass="41234">MQCVFSFHEMAADHAKRDGRDVTMEYVRFDETREMDLILLGRVAIDFNPAYNEYVKEEFKPLKKVHMFEKFVGGSPANIAVGVTRHGMKAGFIGKVSDDQFGEFVVDYFNEQGIDTSHITKCKNGEKLGLTFTEMLSSSESNILMYRNCIADLQLDVEDIDETYIKKAKAILISGTALAQSPSREAALKAVMLAKRNDVRIIFDIDYRAYNWKNADEISIYYSAVAKEADIIMGSREEFDLTEKLIKPGMTDKESAALWQGYRARIVVIKHGMKGSTAYTYDGQSFSIKPFPVEARKGFGGGDGYGSGFLYGLYQGWDIIDCLEFGSAEASMMVKSNNCSDSLPTPEEVHAFIKEEKEKFGEMIARV</sequence>
<dbReference type="InterPro" id="IPR023314">
    <property type="entry name" value="Myo_inos_IolC-like_sf"/>
</dbReference>
<dbReference type="Gene3D" id="3.40.1190.20">
    <property type="match status" value="1"/>
</dbReference>
<comment type="caution">
    <text evidence="8">The sequence shown here is derived from an EMBL/GenBank/DDBJ whole genome shotgun (WGS) entry which is preliminary data.</text>
</comment>
<dbReference type="InterPro" id="IPR029056">
    <property type="entry name" value="Ribokinase-like"/>
</dbReference>
<keyword evidence="5 6" id="KW-0067">ATP-binding</keyword>
<evidence type="ECO:0000313" key="8">
    <source>
        <dbReference type="EMBL" id="PJJ30781.1"/>
    </source>
</evidence>